<feature type="region of interest" description="Disordered" evidence="1">
    <location>
        <begin position="69"/>
        <end position="134"/>
    </location>
</feature>
<accession>A0A9X0I0C8</accession>
<dbReference type="EMBL" id="LMWI01000002">
    <property type="protein sequence ID" value="KUJ44418.1"/>
    <property type="molecule type" value="Genomic_DNA"/>
</dbReference>
<organism evidence="3 4">
    <name type="scientific">Micromonospora maris</name>
    <dbReference type="NCBI Taxonomy" id="1003110"/>
    <lineage>
        <taxon>Bacteria</taxon>
        <taxon>Bacillati</taxon>
        <taxon>Actinomycetota</taxon>
        <taxon>Actinomycetes</taxon>
        <taxon>Micromonosporales</taxon>
        <taxon>Micromonosporaceae</taxon>
        <taxon>Micromonospora</taxon>
    </lineage>
</organism>
<evidence type="ECO:0000313" key="4">
    <source>
        <dbReference type="Proteomes" id="UP000053246"/>
    </source>
</evidence>
<evidence type="ECO:0000313" key="3">
    <source>
        <dbReference type="EMBL" id="KUJ44418.1"/>
    </source>
</evidence>
<name>A0A9X0I0C8_9ACTN</name>
<evidence type="ECO:0000256" key="2">
    <source>
        <dbReference type="SAM" id="Phobius"/>
    </source>
</evidence>
<evidence type="ECO:0008006" key="5">
    <source>
        <dbReference type="Google" id="ProtNLM"/>
    </source>
</evidence>
<dbReference type="CDD" id="cd00161">
    <property type="entry name" value="beta-trefoil_Ricin-like"/>
    <property type="match status" value="1"/>
</dbReference>
<proteinExistence type="predicted"/>
<dbReference type="Proteomes" id="UP000053246">
    <property type="component" value="Unassembled WGS sequence"/>
</dbReference>
<evidence type="ECO:0000256" key="1">
    <source>
        <dbReference type="SAM" id="MobiDB-lite"/>
    </source>
</evidence>
<dbReference type="AlphaFoldDB" id="A0A9X0I0C8"/>
<keyword evidence="4" id="KW-1185">Reference proteome</keyword>
<keyword evidence="2" id="KW-0812">Transmembrane</keyword>
<comment type="caution">
    <text evidence="3">The sequence shown here is derived from an EMBL/GenBank/DDBJ whole genome shotgun (WGS) entry which is preliminary data.</text>
</comment>
<keyword evidence="2" id="KW-1133">Transmembrane helix</keyword>
<gene>
    <name evidence="3" type="ORF">ADL17_14560</name>
</gene>
<reference evidence="3 4" key="1">
    <citation type="submission" date="2015-10" db="EMBL/GenBank/DDBJ databases">
        <authorList>
            <person name="Ju K.-S."/>
            <person name="Doroghazi J.R."/>
            <person name="Metcalf W.W."/>
        </authorList>
    </citation>
    <scope>NUCLEOTIDE SEQUENCE [LARGE SCALE GENOMIC DNA]</scope>
    <source>
        <strain evidence="3 4">NRRL B-24793</strain>
    </source>
</reference>
<feature type="transmembrane region" description="Helical" evidence="2">
    <location>
        <begin position="43"/>
        <end position="63"/>
    </location>
</feature>
<feature type="compositionally biased region" description="Basic residues" evidence="1">
    <location>
        <begin position="34"/>
        <end position="43"/>
    </location>
</feature>
<feature type="region of interest" description="Disordered" evidence="1">
    <location>
        <begin position="14"/>
        <end position="44"/>
    </location>
</feature>
<dbReference type="RefSeq" id="WP_013733622.1">
    <property type="nucleotide sequence ID" value="NZ_LMWI01000002.1"/>
</dbReference>
<protein>
    <recommendedName>
        <fullName evidence="5">Ricin B lectin domain-containing protein</fullName>
    </recommendedName>
</protein>
<sequence length="273" mass="28525">MSFDNQLDDALRALARDGGQDSRIPAATDIRRRGEIRRRRRRTASVALAATAVVALGAGVALARLGGSTQSMPIDPAGPSTVIGPSTSPSVDPSRPSTSPTGSPDSSTGSPDSPDSSTSSPAVPPSTDRLLSGTRQVAIVRTDAFESAVSMLDDGRLAEVDGVEGRRLFVITPQGPGTYQIRTAADPDTDLTDTCWEVRSAGSQPLRVEGVPCDQDEPRQRFSLDPAAGGTYLISSNSAYLQNSPTRGLILEEAGDAPVTARFRLVDNGPAPK</sequence>
<dbReference type="OMA" id="TDTCWEV"/>
<feature type="compositionally biased region" description="Low complexity" evidence="1">
    <location>
        <begin position="92"/>
        <end position="128"/>
    </location>
</feature>
<keyword evidence="2" id="KW-0472">Membrane</keyword>